<dbReference type="WBParaSite" id="RSKR_0001044050.1">
    <property type="protein sequence ID" value="RSKR_0001044050.1"/>
    <property type="gene ID" value="RSKR_0001044050"/>
</dbReference>
<reference evidence="2" key="1">
    <citation type="submission" date="2016-11" db="UniProtKB">
        <authorList>
            <consortium name="WormBaseParasite"/>
        </authorList>
    </citation>
    <scope>IDENTIFICATION</scope>
    <source>
        <strain evidence="2">KR3021</strain>
    </source>
</reference>
<accession>A0AC35UEP6</accession>
<proteinExistence type="predicted"/>
<name>A0AC35UEP6_9BILA</name>
<protein>
    <submittedName>
        <fullName evidence="2">Transmembrane protein</fullName>
    </submittedName>
</protein>
<dbReference type="Proteomes" id="UP000095286">
    <property type="component" value="Unplaced"/>
</dbReference>
<evidence type="ECO:0000313" key="1">
    <source>
        <dbReference type="Proteomes" id="UP000095286"/>
    </source>
</evidence>
<organism evidence="1 2">
    <name type="scientific">Rhabditophanes sp. KR3021</name>
    <dbReference type="NCBI Taxonomy" id="114890"/>
    <lineage>
        <taxon>Eukaryota</taxon>
        <taxon>Metazoa</taxon>
        <taxon>Ecdysozoa</taxon>
        <taxon>Nematoda</taxon>
        <taxon>Chromadorea</taxon>
        <taxon>Rhabditida</taxon>
        <taxon>Tylenchina</taxon>
        <taxon>Panagrolaimomorpha</taxon>
        <taxon>Strongyloidoidea</taxon>
        <taxon>Alloionematidae</taxon>
        <taxon>Rhabditophanes</taxon>
    </lineage>
</organism>
<evidence type="ECO:0000313" key="2">
    <source>
        <dbReference type="WBParaSite" id="RSKR_0001044050.1"/>
    </source>
</evidence>
<sequence length="167" mass="19131">MHLDEIVLDDKHPEATWLHLDILLILMGFFLLFFGLWRSLFKTARCSRLPERRENETNYKIKNAVGLIISKLHISYKKKNTDVDLEMAETPGIFVPELSTIVTINEDDLDSISSLDSDDLNHTPRQVSPLLLLVPSRSKRIKKPTKKRECCRAISSTIYNKPTAVAL</sequence>